<proteinExistence type="predicted"/>
<dbReference type="InterPro" id="IPR009091">
    <property type="entry name" value="RCC1/BLIP-II"/>
</dbReference>
<dbReference type="eggNOG" id="ENOG502QUVE">
    <property type="taxonomic scope" value="Eukaryota"/>
</dbReference>
<dbReference type="STRING" id="554155.C5FR68"/>
<dbReference type="SUPFAM" id="SSF50985">
    <property type="entry name" value="RCC1/BLIP-II"/>
    <property type="match status" value="1"/>
</dbReference>
<protein>
    <recommendedName>
        <fullName evidence="1">F-box domain-containing protein</fullName>
    </recommendedName>
</protein>
<dbReference type="GO" id="GO:0005737">
    <property type="term" value="C:cytoplasm"/>
    <property type="evidence" value="ECO:0007669"/>
    <property type="project" value="TreeGrafter"/>
</dbReference>
<evidence type="ECO:0000313" key="3">
    <source>
        <dbReference type="Proteomes" id="UP000002035"/>
    </source>
</evidence>
<dbReference type="Proteomes" id="UP000002035">
    <property type="component" value="Unassembled WGS sequence"/>
</dbReference>
<accession>C5FR68</accession>
<dbReference type="InterPro" id="IPR000408">
    <property type="entry name" value="Reg_chr_condens"/>
</dbReference>
<organism evidence="2 3">
    <name type="scientific">Arthroderma otae (strain ATCC MYA-4605 / CBS 113480)</name>
    <name type="common">Microsporum canis</name>
    <dbReference type="NCBI Taxonomy" id="554155"/>
    <lineage>
        <taxon>Eukaryota</taxon>
        <taxon>Fungi</taxon>
        <taxon>Dikarya</taxon>
        <taxon>Ascomycota</taxon>
        <taxon>Pezizomycotina</taxon>
        <taxon>Eurotiomycetes</taxon>
        <taxon>Eurotiomycetidae</taxon>
        <taxon>Onygenales</taxon>
        <taxon>Arthrodermataceae</taxon>
        <taxon>Microsporum</taxon>
    </lineage>
</organism>
<dbReference type="PROSITE" id="PS50181">
    <property type="entry name" value="FBOX"/>
    <property type="match status" value="1"/>
</dbReference>
<dbReference type="Gene3D" id="1.20.1280.50">
    <property type="match status" value="1"/>
</dbReference>
<dbReference type="GO" id="GO:0005085">
    <property type="term" value="F:guanyl-nucleotide exchange factor activity"/>
    <property type="evidence" value="ECO:0007669"/>
    <property type="project" value="TreeGrafter"/>
</dbReference>
<feature type="domain" description="F-box" evidence="1">
    <location>
        <begin position="3"/>
        <end position="50"/>
    </location>
</feature>
<dbReference type="PANTHER" id="PTHR45982">
    <property type="entry name" value="REGULATOR OF CHROMOSOME CONDENSATION"/>
    <property type="match status" value="1"/>
</dbReference>
<reference evidence="3" key="1">
    <citation type="journal article" date="2012" name="MBio">
        <title>Comparative genome analysis of Trichophyton rubrum and related dermatophytes reveals candidate genes involved in infection.</title>
        <authorList>
            <person name="Martinez D.A."/>
            <person name="Oliver B.G."/>
            <person name="Graeser Y."/>
            <person name="Goldberg J.M."/>
            <person name="Li W."/>
            <person name="Martinez-Rossi N.M."/>
            <person name="Monod M."/>
            <person name="Shelest E."/>
            <person name="Barton R.C."/>
            <person name="Birch E."/>
            <person name="Brakhage A.A."/>
            <person name="Chen Z."/>
            <person name="Gurr S.J."/>
            <person name="Heiman D."/>
            <person name="Heitman J."/>
            <person name="Kosti I."/>
            <person name="Rossi A."/>
            <person name="Saif S."/>
            <person name="Samalova M."/>
            <person name="Saunders C.W."/>
            <person name="Shea T."/>
            <person name="Summerbell R.C."/>
            <person name="Xu J."/>
            <person name="Young S."/>
            <person name="Zeng Q."/>
            <person name="Birren B.W."/>
            <person name="Cuomo C.A."/>
            <person name="White T.C."/>
        </authorList>
    </citation>
    <scope>NUCLEOTIDE SEQUENCE [LARGE SCALE GENOMIC DNA]</scope>
    <source>
        <strain evidence="3">ATCC MYA-4605 / CBS 113480</strain>
    </source>
</reference>
<dbReference type="RefSeq" id="XP_002845321.1">
    <property type="nucleotide sequence ID" value="XM_002845275.1"/>
</dbReference>
<dbReference type="PANTHER" id="PTHR45982:SF3">
    <property type="entry name" value="F-BOX PROTEIN POF9"/>
    <property type="match status" value="1"/>
</dbReference>
<dbReference type="InterPro" id="IPR001810">
    <property type="entry name" value="F-box_dom"/>
</dbReference>
<dbReference type="VEuPathDB" id="FungiDB:MCYG_05190"/>
<dbReference type="HOGENOM" id="CLU_019361_0_0_1"/>
<dbReference type="SUPFAM" id="SSF81383">
    <property type="entry name" value="F-box domain"/>
    <property type="match status" value="1"/>
</dbReference>
<dbReference type="InterPro" id="IPR036047">
    <property type="entry name" value="F-box-like_dom_sf"/>
</dbReference>
<dbReference type="CDD" id="cd09917">
    <property type="entry name" value="F-box_SF"/>
    <property type="match status" value="1"/>
</dbReference>
<dbReference type="InterPro" id="IPR051553">
    <property type="entry name" value="Ran_GTPase-activating"/>
</dbReference>
<dbReference type="SMART" id="SM00256">
    <property type="entry name" value="FBOX"/>
    <property type="match status" value="1"/>
</dbReference>
<dbReference type="GeneID" id="9230277"/>
<dbReference type="Pfam" id="PF12937">
    <property type="entry name" value="F-box-like"/>
    <property type="match status" value="1"/>
</dbReference>
<dbReference type="Gene3D" id="2.130.10.30">
    <property type="entry name" value="Regulator of chromosome condensation 1/beta-lactamase-inhibitor protein II"/>
    <property type="match status" value="2"/>
</dbReference>
<dbReference type="Pfam" id="PF13540">
    <property type="entry name" value="RCC1_2"/>
    <property type="match status" value="1"/>
</dbReference>
<dbReference type="OMA" id="FPYLDAK"/>
<gene>
    <name evidence="2" type="ORF">MCYG_05190</name>
</gene>
<dbReference type="EMBL" id="DS995705">
    <property type="protein sequence ID" value="EEQ32371.1"/>
    <property type="molecule type" value="Genomic_DNA"/>
</dbReference>
<dbReference type="OrthoDB" id="61110at2759"/>
<evidence type="ECO:0000259" key="1">
    <source>
        <dbReference type="PROSITE" id="PS50181"/>
    </source>
</evidence>
<dbReference type="AlphaFoldDB" id="C5FR68"/>
<evidence type="ECO:0000313" key="2">
    <source>
        <dbReference type="EMBL" id="EEQ32371.1"/>
    </source>
</evidence>
<name>C5FR68_ARTOC</name>
<keyword evidence="3" id="KW-1185">Reference proteome</keyword>
<dbReference type="PROSITE" id="PS00626">
    <property type="entry name" value="RCC1_2"/>
    <property type="match status" value="1"/>
</dbReference>
<sequence>MSLAKLDDLPEDILVLIFPLLDVSDFLALCSVNKFFHEAFLKNPEFWREVTTKTFRVPVQPLLRANGPRWYWLYKNLRTQTKVYEWGGSGPALKHSLNKSWPSKSLTSAKIGNIVDLQCGGWSSSCLTSDGELYLTGRIDGLQYDYADPTGYKRLSFDERYPATSADSYQKSTAIKQFSSGRRHILALSDEGMIWSWFHRDHNARLVELSCARTILNSQDPSTPGTITKVVAGWDINSAFITGTGIVYWKIHGPHSGQADPVLLMVTGEIVPGTAFQRSKSNRNRTEDDEDAGLGEVVNYIVLEAHIVFITDLNKVYAMEADSRRMVELSKFSAPGRILQDVQGAFRNFAIFTSTGEVMVGNNDLIHDAFNHVDDPANASSPQLPAGLQHNDVISISFGDYHYTALHANGKVSSYGREPRGCGALGLGSYQGGIPFRGLTLDGENRRFSDVYYLPYAEDKRHNVWFEPEKQKWLKHLTDEAAPRDGSSDWLTPLTENRQGLMEEYSTCVERAGDNWDNYPDIKAEDPDGLGAYFALSVASAGWQNVALVLVNQDLADKVKRKHLINATGSNSSKDRPKYKWELQTYPPLPTDDHGKIDFSMYDFDTWVYGLPPLEDDSKGRLAMNQ</sequence>